<dbReference type="OrthoDB" id="10021397at2759"/>
<dbReference type="PROSITE" id="PS50850">
    <property type="entry name" value="MFS"/>
    <property type="match status" value="1"/>
</dbReference>
<evidence type="ECO:0000256" key="1">
    <source>
        <dbReference type="ARBA" id="ARBA00004127"/>
    </source>
</evidence>
<evidence type="ECO:0000256" key="5">
    <source>
        <dbReference type="ARBA" id="ARBA00022989"/>
    </source>
</evidence>
<dbReference type="GO" id="GO:0022857">
    <property type="term" value="F:transmembrane transporter activity"/>
    <property type="evidence" value="ECO:0007669"/>
    <property type="project" value="InterPro"/>
</dbReference>
<evidence type="ECO:0000256" key="4">
    <source>
        <dbReference type="ARBA" id="ARBA00022692"/>
    </source>
</evidence>
<feature type="transmembrane region" description="Helical" evidence="8">
    <location>
        <begin position="455"/>
        <end position="474"/>
    </location>
</feature>
<dbReference type="Pfam" id="PF07690">
    <property type="entry name" value="MFS_1"/>
    <property type="match status" value="1"/>
</dbReference>
<dbReference type="AlphaFoldDB" id="A0A5C5G616"/>
<feature type="transmembrane region" description="Helical" evidence="8">
    <location>
        <begin position="202"/>
        <end position="223"/>
    </location>
</feature>
<organism evidence="10 11">
    <name type="scientific">Rhodotorula diobovata</name>
    <dbReference type="NCBI Taxonomy" id="5288"/>
    <lineage>
        <taxon>Eukaryota</taxon>
        <taxon>Fungi</taxon>
        <taxon>Dikarya</taxon>
        <taxon>Basidiomycota</taxon>
        <taxon>Pucciniomycotina</taxon>
        <taxon>Microbotryomycetes</taxon>
        <taxon>Sporidiobolales</taxon>
        <taxon>Sporidiobolaceae</taxon>
        <taxon>Rhodotorula</taxon>
    </lineage>
</organism>
<keyword evidence="3" id="KW-0813">Transport</keyword>
<feature type="transmembrane region" description="Helical" evidence="8">
    <location>
        <begin position="283"/>
        <end position="302"/>
    </location>
</feature>
<name>A0A5C5G616_9BASI</name>
<dbReference type="Gene3D" id="1.20.1720.10">
    <property type="entry name" value="Multidrug resistance protein D"/>
    <property type="match status" value="1"/>
</dbReference>
<evidence type="ECO:0000256" key="7">
    <source>
        <dbReference type="SAM" id="MobiDB-lite"/>
    </source>
</evidence>
<comment type="subcellular location">
    <subcellularLocation>
        <location evidence="1">Endomembrane system</location>
        <topology evidence="1">Multi-pass membrane protein</topology>
    </subcellularLocation>
</comment>
<evidence type="ECO:0000256" key="8">
    <source>
        <dbReference type="SAM" id="Phobius"/>
    </source>
</evidence>
<accession>A0A5C5G616</accession>
<evidence type="ECO:0000256" key="6">
    <source>
        <dbReference type="ARBA" id="ARBA00023136"/>
    </source>
</evidence>
<feature type="region of interest" description="Disordered" evidence="7">
    <location>
        <begin position="485"/>
        <end position="522"/>
    </location>
</feature>
<feature type="transmembrane region" description="Helical" evidence="8">
    <location>
        <begin position="377"/>
        <end position="394"/>
    </location>
</feature>
<dbReference type="InterPro" id="IPR036259">
    <property type="entry name" value="MFS_trans_sf"/>
</dbReference>
<dbReference type="Gene3D" id="1.20.1250.20">
    <property type="entry name" value="MFS general substrate transporter like domains"/>
    <property type="match status" value="1"/>
</dbReference>
<feature type="domain" description="Major facilitator superfamily (MFS) profile" evidence="9">
    <location>
        <begin position="1"/>
        <end position="478"/>
    </location>
</feature>
<dbReference type="PRINTS" id="PR01036">
    <property type="entry name" value="TCRTETB"/>
</dbReference>
<feature type="compositionally biased region" description="Basic and acidic residues" evidence="7">
    <location>
        <begin position="485"/>
        <end position="498"/>
    </location>
</feature>
<feature type="transmembrane region" description="Helical" evidence="8">
    <location>
        <begin position="171"/>
        <end position="190"/>
    </location>
</feature>
<dbReference type="EMBL" id="SOZI01000002">
    <property type="protein sequence ID" value="TNY24557.1"/>
    <property type="molecule type" value="Genomic_DNA"/>
</dbReference>
<dbReference type="SUPFAM" id="SSF103473">
    <property type="entry name" value="MFS general substrate transporter"/>
    <property type="match status" value="1"/>
</dbReference>
<feature type="transmembrane region" description="Helical" evidence="8">
    <location>
        <begin position="81"/>
        <end position="101"/>
    </location>
</feature>
<keyword evidence="5 8" id="KW-1133">Transmembrane helix</keyword>
<evidence type="ECO:0000259" key="9">
    <source>
        <dbReference type="PROSITE" id="PS50850"/>
    </source>
</evidence>
<feature type="transmembrane region" description="Helical" evidence="8">
    <location>
        <begin position="20"/>
        <end position="38"/>
    </location>
</feature>
<comment type="caution">
    <text evidence="10">The sequence shown here is derived from an EMBL/GenBank/DDBJ whole genome shotgun (WGS) entry which is preliminary data.</text>
</comment>
<dbReference type="Proteomes" id="UP000311382">
    <property type="component" value="Unassembled WGS sequence"/>
</dbReference>
<reference evidence="10 11" key="1">
    <citation type="submission" date="2019-03" db="EMBL/GenBank/DDBJ databases">
        <title>Rhodosporidium diobovatum UCD-FST 08-225 genome sequencing, assembly, and annotation.</title>
        <authorList>
            <person name="Fakankun I.U."/>
            <person name="Fristensky B."/>
            <person name="Levin D.B."/>
        </authorList>
    </citation>
    <scope>NUCLEOTIDE SEQUENCE [LARGE SCALE GENOMIC DNA]</scope>
    <source>
        <strain evidence="10 11">UCD-FST 08-225</strain>
    </source>
</reference>
<sequence>MQSTALPNISAAFNAGRSSSFVAAAYLLTSSAVQPVWGRLSDVFGRKITLLACVAIFLVGSLACALAQTMLQLIIFRGMQGVGGGGLLTLVLIIVSDIVSLKDRGKYQGLTEATILVGNGVGPILGGVMVEKLSWRWVFWINLPIGGVAMAVIALFLPLKAVKGSMKEKLLQIDYGGALLATAATVLVILPLNWGGVSFPWVSGPVLGCLISGVVGYGVFLLYEWRVAKIPIVPPFIFKNQTVAAVFVSTFLNGATILTQVYYLPQYFQVVRGESPIGSGVLILPQLILTTVFVAISGQLVARTGEYKPSICVGYAMWAIGLGLLSTLDENTSVARIVGYEILNGAGQGGTLQTSMVAAQAAVARSEMSVVTSVRNFMRSLGGTVFLVIAATILNNTLRSKLSPLGFSRSLISAVIDDPTGIWRSSAEQGTALFDLSQQEKDQIVSAYVQGFHTLFHVLAGLIAGAFVIATVCVKRHSLSRKDEEALKQKGKEWVQRQKDKKKKGGADADADDAEKGRAESK</sequence>
<evidence type="ECO:0000313" key="11">
    <source>
        <dbReference type="Proteomes" id="UP000311382"/>
    </source>
</evidence>
<gene>
    <name evidence="10" type="ORF">DMC30DRAFT_111984</name>
</gene>
<dbReference type="GO" id="GO:0012505">
    <property type="term" value="C:endomembrane system"/>
    <property type="evidence" value="ECO:0007669"/>
    <property type="project" value="UniProtKB-SubCell"/>
</dbReference>
<keyword evidence="4 8" id="KW-0812">Transmembrane</keyword>
<keyword evidence="6 8" id="KW-0472">Membrane</keyword>
<evidence type="ECO:0000313" key="10">
    <source>
        <dbReference type="EMBL" id="TNY24557.1"/>
    </source>
</evidence>
<feature type="transmembrane region" description="Helical" evidence="8">
    <location>
        <begin position="243"/>
        <end position="263"/>
    </location>
</feature>
<dbReference type="PANTHER" id="PTHR23501">
    <property type="entry name" value="MAJOR FACILITATOR SUPERFAMILY"/>
    <property type="match status" value="1"/>
</dbReference>
<evidence type="ECO:0000256" key="3">
    <source>
        <dbReference type="ARBA" id="ARBA00022448"/>
    </source>
</evidence>
<evidence type="ECO:0000256" key="2">
    <source>
        <dbReference type="ARBA" id="ARBA00008335"/>
    </source>
</evidence>
<protein>
    <submittedName>
        <fullName evidence="10">MFS general substrate transporter</fullName>
    </submittedName>
</protein>
<feature type="transmembrane region" description="Helical" evidence="8">
    <location>
        <begin position="137"/>
        <end position="159"/>
    </location>
</feature>
<dbReference type="InterPro" id="IPR011701">
    <property type="entry name" value="MFS"/>
</dbReference>
<proteinExistence type="inferred from homology"/>
<dbReference type="STRING" id="5288.A0A5C5G616"/>
<dbReference type="PANTHER" id="PTHR23501:SF189">
    <property type="entry name" value="DRUG TRANSPORTER, PUTATIVE (AFU_ORTHOLOGUE AFUA_4G03920)-RELATED"/>
    <property type="match status" value="1"/>
</dbReference>
<keyword evidence="11" id="KW-1185">Reference proteome</keyword>
<comment type="similarity">
    <text evidence="2">Belongs to the major facilitator superfamily.</text>
</comment>
<dbReference type="CDD" id="cd17502">
    <property type="entry name" value="MFS_Azr1_MDR_like"/>
    <property type="match status" value="1"/>
</dbReference>
<dbReference type="FunFam" id="1.20.1720.10:FF:000013">
    <property type="entry name" value="Related to multidrug resistance proteins"/>
    <property type="match status" value="1"/>
</dbReference>
<dbReference type="GO" id="GO:0005886">
    <property type="term" value="C:plasma membrane"/>
    <property type="evidence" value="ECO:0007669"/>
    <property type="project" value="TreeGrafter"/>
</dbReference>
<dbReference type="InterPro" id="IPR020846">
    <property type="entry name" value="MFS_dom"/>
</dbReference>
<feature type="transmembrane region" description="Helical" evidence="8">
    <location>
        <begin position="50"/>
        <end position="75"/>
    </location>
</feature>